<evidence type="ECO:0000256" key="5">
    <source>
        <dbReference type="ARBA" id="ARBA00023136"/>
    </source>
</evidence>
<dbReference type="PANTHER" id="PTHR30213:SF1">
    <property type="entry name" value="INNER MEMBRANE PROTEIN YHJD"/>
    <property type="match status" value="1"/>
</dbReference>
<organism evidence="7 8">
    <name type="scientific">Gaopeijia maritima</name>
    <dbReference type="NCBI Taxonomy" id="3119007"/>
    <lineage>
        <taxon>Bacteria</taxon>
        <taxon>Pseudomonadati</taxon>
        <taxon>Gemmatimonadota</taxon>
        <taxon>Longimicrobiia</taxon>
        <taxon>Gaopeijiales</taxon>
        <taxon>Gaopeijiaceae</taxon>
        <taxon>Gaopeijia</taxon>
    </lineage>
</organism>
<protein>
    <submittedName>
        <fullName evidence="7">YihY/virulence factor BrkB family protein</fullName>
    </submittedName>
</protein>
<comment type="subcellular location">
    <subcellularLocation>
        <location evidence="1">Cell membrane</location>
        <topology evidence="1">Multi-pass membrane protein</topology>
    </subcellularLocation>
</comment>
<keyword evidence="5 6" id="KW-0472">Membrane</keyword>
<dbReference type="RefSeq" id="WP_405279833.1">
    <property type="nucleotide sequence ID" value="NZ_CP144380.1"/>
</dbReference>
<reference evidence="7 8" key="1">
    <citation type="submission" date="2024-02" db="EMBL/GenBank/DDBJ databases">
        <title>A novel Gemmatimonadota bacterium.</title>
        <authorList>
            <person name="Du Z.-J."/>
            <person name="Ye Y.-Q."/>
        </authorList>
    </citation>
    <scope>NUCLEOTIDE SEQUENCE [LARGE SCALE GENOMIC DNA]</scope>
    <source>
        <strain evidence="7 8">DH-20</strain>
    </source>
</reference>
<evidence type="ECO:0000313" key="7">
    <source>
        <dbReference type="EMBL" id="MEK9500723.1"/>
    </source>
</evidence>
<sequence length="313" mass="34053">MTPPTRATTIGPSGPWHIRAGEFLRRVLQKADEDLIFFMAGAISFNVLVAFVPLLLFAVGVSGMVLSARFVDPTALVVDLLQRSVPVTQGDLDLAQAVRDQVTALLDQRTGFTLVGAGLLVWFSTRLVGTLRTALRQIFDMPVGRSIVRGKLFDIQAVLVGGLLLLVNVGLTTALQAAETYGVALLGIEGSALTAVESLFAQALAFGSIWVLFLGVYRYLPVRPIPWSTAVVAATFTAVLHEVLKAGFGWYVTGVANYRTTYGNLITLAVLFFWIYYEAIGFILGGEVAQVWTMRRARRIQLRSVRTEGDDDA</sequence>
<dbReference type="Proteomes" id="UP001484239">
    <property type="component" value="Unassembled WGS sequence"/>
</dbReference>
<proteinExistence type="predicted"/>
<accession>A0ABU9E9B8</accession>
<feature type="transmembrane region" description="Helical" evidence="6">
    <location>
        <begin position="265"/>
        <end position="289"/>
    </location>
</feature>
<feature type="transmembrane region" description="Helical" evidence="6">
    <location>
        <begin position="198"/>
        <end position="217"/>
    </location>
</feature>
<keyword evidence="2" id="KW-1003">Cell membrane</keyword>
<evidence type="ECO:0000256" key="1">
    <source>
        <dbReference type="ARBA" id="ARBA00004651"/>
    </source>
</evidence>
<dbReference type="PIRSF" id="PIRSF035875">
    <property type="entry name" value="RNase_BN"/>
    <property type="match status" value="1"/>
</dbReference>
<name>A0ABU9E9B8_9BACT</name>
<evidence type="ECO:0000256" key="3">
    <source>
        <dbReference type="ARBA" id="ARBA00022692"/>
    </source>
</evidence>
<gene>
    <name evidence="7" type="ORF">WI372_07030</name>
</gene>
<feature type="transmembrane region" description="Helical" evidence="6">
    <location>
        <begin position="229"/>
        <end position="253"/>
    </location>
</feature>
<keyword evidence="8" id="KW-1185">Reference proteome</keyword>
<dbReference type="EMBL" id="JBBHLI010000003">
    <property type="protein sequence ID" value="MEK9500723.1"/>
    <property type="molecule type" value="Genomic_DNA"/>
</dbReference>
<feature type="transmembrane region" description="Helical" evidence="6">
    <location>
        <begin position="35"/>
        <end position="59"/>
    </location>
</feature>
<dbReference type="InterPro" id="IPR017039">
    <property type="entry name" value="Virul_fac_BrkB"/>
</dbReference>
<evidence type="ECO:0000256" key="4">
    <source>
        <dbReference type="ARBA" id="ARBA00022989"/>
    </source>
</evidence>
<evidence type="ECO:0000313" key="8">
    <source>
        <dbReference type="Proteomes" id="UP001484239"/>
    </source>
</evidence>
<dbReference type="PANTHER" id="PTHR30213">
    <property type="entry name" value="INNER MEMBRANE PROTEIN YHJD"/>
    <property type="match status" value="1"/>
</dbReference>
<evidence type="ECO:0000256" key="6">
    <source>
        <dbReference type="SAM" id="Phobius"/>
    </source>
</evidence>
<dbReference type="Pfam" id="PF03631">
    <property type="entry name" value="Virul_fac_BrkB"/>
    <property type="match status" value="1"/>
</dbReference>
<feature type="transmembrane region" description="Helical" evidence="6">
    <location>
        <begin position="152"/>
        <end position="178"/>
    </location>
</feature>
<evidence type="ECO:0000256" key="2">
    <source>
        <dbReference type="ARBA" id="ARBA00022475"/>
    </source>
</evidence>
<keyword evidence="4 6" id="KW-1133">Transmembrane helix</keyword>
<comment type="caution">
    <text evidence="7">The sequence shown here is derived from an EMBL/GenBank/DDBJ whole genome shotgun (WGS) entry which is preliminary data.</text>
</comment>
<dbReference type="NCBIfam" id="TIGR00765">
    <property type="entry name" value="yihY_not_rbn"/>
    <property type="match status" value="1"/>
</dbReference>
<feature type="transmembrane region" description="Helical" evidence="6">
    <location>
        <begin position="111"/>
        <end position="131"/>
    </location>
</feature>
<keyword evidence="3 6" id="KW-0812">Transmembrane</keyword>